<feature type="compositionally biased region" description="Pro residues" evidence="1">
    <location>
        <begin position="596"/>
        <end position="608"/>
    </location>
</feature>
<dbReference type="InterPro" id="IPR001478">
    <property type="entry name" value="PDZ"/>
</dbReference>
<evidence type="ECO:0000313" key="4">
    <source>
        <dbReference type="Proteomes" id="UP000193380"/>
    </source>
</evidence>
<feature type="non-terminal residue" evidence="3">
    <location>
        <position position="1"/>
    </location>
</feature>
<sequence length="791" mass="85707">FSSPSPPSPSRSTSPFPSPSPSTSLPLLPTLLLPFPRLLLLPLSSPSCSTSPSLLLPRLLLSLSLSFPLYFSLSPPQQIKKGLLTLVVRTSLRVGALCGQAAVAQLCRSRSLSSSTGMSRVSTEMGDYNYLSDPPLAKPRDRVMMEITLHKEAGVGLGIGLCCVPSGDGCRGVYIHTLSPGSVAHMDSRLRCGDEIMEINNTVVYNMVLNDVYTVLSQCSPGPVQIIISRHPDPKVNTPFNLIHTPLESEREREREREREHSRGSGETLTHSEARSAAITDCPRYSSCTEDRLHTGAESAFHLCSQSKRPGLRRQGRVEQLPPEKLHDPWVRISDSAPDLGGPEDPHQNQSLTHPSTHRHNTHSHSSTHQQQAHHLSSHHDATHTPSQTDRHPNDTHSPVAMSQPSEFPELPEFNCTSTHHTAPDPTTPSTPASLISTPSPRTEDPPGVRKGPPVAPKPVWNRQSLRSIRNGRPQAELAKPLDIRGGGTTFGVRLRPTSSTAQLSIKQKIHSFETFSSPEGKGQEMEGNNRRPLAPSTSLPLKDKALVRSDPPLLEENGTIQHDMGKGAKVTSPIPDEDKDRRMSSFPPGASPHSILPPSPASHPSPPTCFSLLPTPHPTSELQTPVEETTDPNAEISDSPSPDDTTTSPSTLEAPLPEAEPETEPLDGAVEASISPSGPVPRRSSSSKGESFGPLQPPEEEEGDQNHAQAQGKQASLRTRSLPLPTSPSPDGSTTLQGLEGESLGKILSFSNQVRLWSTLYITSHRPSVKCKMSNLTEEMYGMSHKRHTS</sequence>
<feature type="compositionally biased region" description="Low complexity" evidence="1">
    <location>
        <begin position="417"/>
        <end position="434"/>
    </location>
</feature>
<dbReference type="CDD" id="cd06760">
    <property type="entry name" value="PDZ4_PDZD2-PDZ2_hPro-IL-16-like"/>
    <property type="match status" value="1"/>
</dbReference>
<dbReference type="Proteomes" id="UP000193380">
    <property type="component" value="Unassembled WGS sequence"/>
</dbReference>
<dbReference type="PANTHER" id="PTHR48484:SF2">
    <property type="entry name" value="PRO-INTERLEUKIN-16"/>
    <property type="match status" value="1"/>
</dbReference>
<gene>
    <name evidence="3" type="ORF">GSONMT00006004001</name>
</gene>
<dbReference type="PANTHER" id="PTHR48484">
    <property type="entry name" value="PRO-INTERLEUKIN-16"/>
    <property type="match status" value="1"/>
</dbReference>
<dbReference type="GO" id="GO:0042609">
    <property type="term" value="F:CD4 receptor binding"/>
    <property type="evidence" value="ECO:0007669"/>
    <property type="project" value="TreeGrafter"/>
</dbReference>
<dbReference type="EMBL" id="FR912919">
    <property type="protein sequence ID" value="CDQ92195.1"/>
    <property type="molecule type" value="Genomic_DNA"/>
</dbReference>
<feature type="compositionally biased region" description="Low complexity" evidence="1">
    <location>
        <begin position="364"/>
        <end position="375"/>
    </location>
</feature>
<feature type="compositionally biased region" description="Low complexity" evidence="1">
    <location>
        <begin position="638"/>
        <end position="658"/>
    </location>
</feature>
<feature type="domain" description="PDZ" evidence="2">
    <location>
        <begin position="146"/>
        <end position="216"/>
    </location>
</feature>
<dbReference type="InterPro" id="IPR036034">
    <property type="entry name" value="PDZ_sf"/>
</dbReference>
<dbReference type="FunFam" id="2.30.42.10:FF:000127">
    <property type="entry name" value="Pro-interleukin-16"/>
    <property type="match status" value="1"/>
</dbReference>
<feature type="compositionally biased region" description="Basic and acidic residues" evidence="1">
    <location>
        <begin position="378"/>
        <end position="395"/>
    </location>
</feature>
<protein>
    <recommendedName>
        <fullName evidence="2">PDZ domain-containing protein</fullName>
    </recommendedName>
</protein>
<reference evidence="3" key="1">
    <citation type="journal article" date="2014" name="Nat. Commun.">
        <title>The rainbow trout genome provides novel insights into evolution after whole-genome duplication in vertebrates.</title>
        <authorList>
            <person name="Berthelot C."/>
            <person name="Brunet F."/>
            <person name="Chalopin D."/>
            <person name="Juanchich A."/>
            <person name="Bernard M."/>
            <person name="Noel B."/>
            <person name="Bento P."/>
            <person name="Da Silva C."/>
            <person name="Labadie K."/>
            <person name="Alberti A."/>
            <person name="Aury J.M."/>
            <person name="Louis A."/>
            <person name="Dehais P."/>
            <person name="Bardou P."/>
            <person name="Montfort J."/>
            <person name="Klopp C."/>
            <person name="Cabau C."/>
            <person name="Gaspin C."/>
            <person name="Thorgaard G.H."/>
            <person name="Boussaha M."/>
            <person name="Quillet E."/>
            <person name="Guyomard R."/>
            <person name="Galiana D."/>
            <person name="Bobe J."/>
            <person name="Volff J.N."/>
            <person name="Genet C."/>
            <person name="Wincker P."/>
            <person name="Jaillon O."/>
            <person name="Roest Crollius H."/>
            <person name="Guiguen Y."/>
        </authorList>
    </citation>
    <scope>NUCLEOTIDE SEQUENCE [LARGE SCALE GENOMIC DNA]</scope>
</reference>
<feature type="region of interest" description="Disordered" evidence="1">
    <location>
        <begin position="310"/>
        <end position="466"/>
    </location>
</feature>
<feature type="region of interest" description="Disordered" evidence="1">
    <location>
        <begin position="512"/>
        <end position="739"/>
    </location>
</feature>
<feature type="compositionally biased region" description="Low complexity" evidence="1">
    <location>
        <begin position="10"/>
        <end position="21"/>
    </location>
</feature>
<dbReference type="GO" id="GO:0050930">
    <property type="term" value="P:induction of positive chemotaxis"/>
    <property type="evidence" value="ECO:0007669"/>
    <property type="project" value="InterPro"/>
</dbReference>
<evidence type="ECO:0000259" key="2">
    <source>
        <dbReference type="PROSITE" id="PS50106"/>
    </source>
</evidence>
<dbReference type="PROSITE" id="PS50106">
    <property type="entry name" value="PDZ"/>
    <property type="match status" value="1"/>
</dbReference>
<dbReference type="GO" id="GO:0030595">
    <property type="term" value="P:leukocyte chemotaxis"/>
    <property type="evidence" value="ECO:0007669"/>
    <property type="project" value="TreeGrafter"/>
</dbReference>
<dbReference type="PaxDb" id="8022-A0A060YSS2"/>
<evidence type="ECO:0000313" key="3">
    <source>
        <dbReference type="EMBL" id="CDQ92195.1"/>
    </source>
</evidence>
<feature type="compositionally biased region" description="Low complexity" evidence="1">
    <location>
        <begin position="717"/>
        <end position="737"/>
    </location>
</feature>
<evidence type="ECO:0000256" key="1">
    <source>
        <dbReference type="SAM" id="MobiDB-lite"/>
    </source>
</evidence>
<dbReference type="SUPFAM" id="SSF50156">
    <property type="entry name" value="PDZ domain-like"/>
    <property type="match status" value="1"/>
</dbReference>
<dbReference type="GO" id="GO:0005125">
    <property type="term" value="F:cytokine activity"/>
    <property type="evidence" value="ECO:0007669"/>
    <property type="project" value="InterPro"/>
</dbReference>
<feature type="compositionally biased region" description="Basic and acidic residues" evidence="1">
    <location>
        <begin position="247"/>
        <end position="274"/>
    </location>
</feature>
<dbReference type="Gene3D" id="2.30.42.10">
    <property type="match status" value="1"/>
</dbReference>
<dbReference type="STRING" id="8022.A0A060YSS2"/>
<feature type="compositionally biased region" description="Polar residues" evidence="1">
    <location>
        <begin position="619"/>
        <end position="628"/>
    </location>
</feature>
<dbReference type="SMART" id="SM00228">
    <property type="entry name" value="PDZ"/>
    <property type="match status" value="1"/>
</dbReference>
<reference evidence="3" key="2">
    <citation type="submission" date="2014-03" db="EMBL/GenBank/DDBJ databases">
        <authorList>
            <person name="Genoscope - CEA"/>
        </authorList>
    </citation>
    <scope>NUCLEOTIDE SEQUENCE</scope>
</reference>
<feature type="region of interest" description="Disordered" evidence="1">
    <location>
        <begin position="237"/>
        <end position="275"/>
    </location>
</feature>
<organism evidence="3 4">
    <name type="scientific">Oncorhynchus mykiss</name>
    <name type="common">Rainbow trout</name>
    <name type="synonym">Salmo gairdneri</name>
    <dbReference type="NCBI Taxonomy" id="8022"/>
    <lineage>
        <taxon>Eukaryota</taxon>
        <taxon>Metazoa</taxon>
        <taxon>Chordata</taxon>
        <taxon>Craniata</taxon>
        <taxon>Vertebrata</taxon>
        <taxon>Euteleostomi</taxon>
        <taxon>Actinopterygii</taxon>
        <taxon>Neopterygii</taxon>
        <taxon>Teleostei</taxon>
        <taxon>Protacanthopterygii</taxon>
        <taxon>Salmoniformes</taxon>
        <taxon>Salmonidae</taxon>
        <taxon>Salmoninae</taxon>
        <taxon>Oncorhynchus</taxon>
    </lineage>
</organism>
<proteinExistence type="predicted"/>
<feature type="region of interest" description="Disordered" evidence="1">
    <location>
        <begin position="1"/>
        <end position="21"/>
    </location>
</feature>
<dbReference type="InterPro" id="IPR055287">
    <property type="entry name" value="IL-16-like"/>
</dbReference>
<name>A0A060YSS2_ONCMY</name>
<accession>A0A060YSS2</accession>
<dbReference type="Pfam" id="PF00595">
    <property type="entry name" value="PDZ"/>
    <property type="match status" value="1"/>
</dbReference>
<dbReference type="AlphaFoldDB" id="A0A060YSS2"/>
<feature type="compositionally biased region" description="Low complexity" evidence="1">
    <location>
        <begin position="674"/>
        <end position="688"/>
    </location>
</feature>